<dbReference type="AlphaFoldDB" id="A0AB35U489"/>
<dbReference type="Gene3D" id="3.40.50.10420">
    <property type="entry name" value="NagB/RpiA/CoA transferase-like"/>
    <property type="match status" value="1"/>
</dbReference>
<feature type="binding site" evidence="4">
    <location>
        <begin position="127"/>
        <end position="135"/>
    </location>
    <ligand>
        <name>ATP</name>
        <dbReference type="ChEBI" id="CHEBI:30616"/>
    </ligand>
</feature>
<dbReference type="RefSeq" id="WP_277008400.1">
    <property type="nucleotide sequence ID" value="NZ_JALBUR010000005.1"/>
</dbReference>
<dbReference type="EC" id="6.3.3.2" evidence="5"/>
<dbReference type="GO" id="GO:0030272">
    <property type="term" value="F:5-formyltetrahydrofolate cyclo-ligase activity"/>
    <property type="evidence" value="ECO:0007669"/>
    <property type="project" value="UniProtKB-EC"/>
</dbReference>
<accession>A0AB35U489</accession>
<dbReference type="PIRSF" id="PIRSF006806">
    <property type="entry name" value="FTHF_cligase"/>
    <property type="match status" value="1"/>
</dbReference>
<dbReference type="Proteomes" id="UP001286174">
    <property type="component" value="Unassembled WGS sequence"/>
</dbReference>
<gene>
    <name evidence="6" type="ORF">MOZ60_03330</name>
</gene>
<evidence type="ECO:0000256" key="2">
    <source>
        <dbReference type="ARBA" id="ARBA00022741"/>
    </source>
</evidence>
<name>A0AB35U489_9FIRM</name>
<dbReference type="InterPro" id="IPR002698">
    <property type="entry name" value="FTHF_cligase"/>
</dbReference>
<keyword evidence="5" id="KW-0460">Magnesium</keyword>
<keyword evidence="6" id="KW-0436">Ligase</keyword>
<comment type="cofactor">
    <cofactor evidence="5">
        <name>Mg(2+)</name>
        <dbReference type="ChEBI" id="CHEBI:18420"/>
    </cofactor>
</comment>
<dbReference type="GO" id="GO:0005524">
    <property type="term" value="F:ATP binding"/>
    <property type="evidence" value="ECO:0007669"/>
    <property type="project" value="UniProtKB-KW"/>
</dbReference>
<dbReference type="GO" id="GO:0035999">
    <property type="term" value="P:tetrahydrofolate interconversion"/>
    <property type="evidence" value="ECO:0007669"/>
    <property type="project" value="TreeGrafter"/>
</dbReference>
<evidence type="ECO:0000313" key="7">
    <source>
        <dbReference type="Proteomes" id="UP001286174"/>
    </source>
</evidence>
<dbReference type="SUPFAM" id="SSF100950">
    <property type="entry name" value="NagB/RpiA/CoA transferase-like"/>
    <property type="match status" value="1"/>
</dbReference>
<evidence type="ECO:0000256" key="5">
    <source>
        <dbReference type="RuleBase" id="RU361279"/>
    </source>
</evidence>
<evidence type="ECO:0000256" key="1">
    <source>
        <dbReference type="ARBA" id="ARBA00010638"/>
    </source>
</evidence>
<keyword evidence="7" id="KW-1185">Reference proteome</keyword>
<feature type="binding site" evidence="4">
    <location>
        <position position="47"/>
    </location>
    <ligand>
        <name>substrate</name>
    </ligand>
</feature>
<evidence type="ECO:0000256" key="4">
    <source>
        <dbReference type="PIRSR" id="PIRSR006806-1"/>
    </source>
</evidence>
<evidence type="ECO:0000256" key="3">
    <source>
        <dbReference type="ARBA" id="ARBA00022840"/>
    </source>
</evidence>
<comment type="catalytic activity">
    <reaction evidence="5">
        <text>(6S)-5-formyl-5,6,7,8-tetrahydrofolate + ATP = (6R)-5,10-methenyltetrahydrofolate + ADP + phosphate</text>
        <dbReference type="Rhea" id="RHEA:10488"/>
        <dbReference type="ChEBI" id="CHEBI:30616"/>
        <dbReference type="ChEBI" id="CHEBI:43474"/>
        <dbReference type="ChEBI" id="CHEBI:57455"/>
        <dbReference type="ChEBI" id="CHEBI:57457"/>
        <dbReference type="ChEBI" id="CHEBI:456216"/>
        <dbReference type="EC" id="6.3.3.2"/>
    </reaction>
</comment>
<organism evidence="6 7">
    <name type="scientific">Grylomicrobium aquisgranensis</name>
    <dbReference type="NCBI Taxonomy" id="2926318"/>
    <lineage>
        <taxon>Bacteria</taxon>
        <taxon>Bacillati</taxon>
        <taxon>Bacillota</taxon>
        <taxon>Erysipelotrichia</taxon>
        <taxon>Erysipelotrichales</taxon>
        <taxon>Erysipelotrichaceae</taxon>
        <taxon>Grylomicrobium</taxon>
    </lineage>
</organism>
<sequence>MDKQTARKTGLQARKALSSRERKAMSMAIVQKLLPYLDDIHSIGVYLPMKEEVDINPLIQTCFAKGIHVFAPVVRKGTLIFHQITSNTVYATSRFGVQEPVDTPIQDVENIDLFVVPLSSFDAACHRTGYGKGYYDSILNRVRHKIGAAYSVQQVDEIAVEPHDVTLDGIVTEKGSIFVKPW</sequence>
<evidence type="ECO:0000313" key="6">
    <source>
        <dbReference type="EMBL" id="MDX8419122.1"/>
    </source>
</evidence>
<proteinExistence type="inferred from homology"/>
<dbReference type="InterPro" id="IPR024185">
    <property type="entry name" value="FTHF_cligase-like_sf"/>
</dbReference>
<dbReference type="GO" id="GO:0046872">
    <property type="term" value="F:metal ion binding"/>
    <property type="evidence" value="ECO:0007669"/>
    <property type="project" value="UniProtKB-KW"/>
</dbReference>
<dbReference type="Pfam" id="PF01812">
    <property type="entry name" value="5-FTHF_cyc-lig"/>
    <property type="match status" value="1"/>
</dbReference>
<dbReference type="EMBL" id="JALBUR010000005">
    <property type="protein sequence ID" value="MDX8419122.1"/>
    <property type="molecule type" value="Genomic_DNA"/>
</dbReference>
<protein>
    <recommendedName>
        <fullName evidence="5">5-formyltetrahydrofolate cyclo-ligase</fullName>
        <ecNumber evidence="5">6.3.3.2</ecNumber>
    </recommendedName>
</protein>
<dbReference type="NCBIfam" id="TIGR02727">
    <property type="entry name" value="MTHFS_bact"/>
    <property type="match status" value="1"/>
</dbReference>
<dbReference type="GO" id="GO:0009396">
    <property type="term" value="P:folic acid-containing compound biosynthetic process"/>
    <property type="evidence" value="ECO:0007669"/>
    <property type="project" value="TreeGrafter"/>
</dbReference>
<dbReference type="PANTHER" id="PTHR23407:SF1">
    <property type="entry name" value="5-FORMYLTETRAHYDROFOLATE CYCLO-LIGASE"/>
    <property type="match status" value="1"/>
</dbReference>
<comment type="caution">
    <text evidence="6">The sequence shown here is derived from an EMBL/GenBank/DDBJ whole genome shotgun (WGS) entry which is preliminary data.</text>
</comment>
<reference evidence="6 7" key="1">
    <citation type="submission" date="2022-03" db="EMBL/GenBank/DDBJ databases">
        <title>Novel taxa within the pig intestine.</title>
        <authorList>
            <person name="Wylensek D."/>
            <person name="Bishof K."/>
            <person name="Afrizal A."/>
            <person name="Clavel T."/>
        </authorList>
    </citation>
    <scope>NUCLEOTIDE SEQUENCE [LARGE SCALE GENOMIC DNA]</scope>
    <source>
        <strain evidence="6 7">CLA-KB-P133</strain>
    </source>
</reference>
<keyword evidence="2 4" id="KW-0547">Nucleotide-binding</keyword>
<comment type="similarity">
    <text evidence="1 5">Belongs to the 5-formyltetrahydrofolate cyclo-ligase family.</text>
</comment>
<feature type="binding site" evidence="4">
    <location>
        <begin position="3"/>
        <end position="7"/>
    </location>
    <ligand>
        <name>ATP</name>
        <dbReference type="ChEBI" id="CHEBI:30616"/>
    </ligand>
</feature>
<feature type="binding site" evidence="4">
    <location>
        <position position="52"/>
    </location>
    <ligand>
        <name>substrate</name>
    </ligand>
</feature>
<dbReference type="PANTHER" id="PTHR23407">
    <property type="entry name" value="ATPASE INHIBITOR/5-FORMYLTETRAHYDROFOLATE CYCLO-LIGASE"/>
    <property type="match status" value="1"/>
</dbReference>
<keyword evidence="5" id="KW-0479">Metal-binding</keyword>
<dbReference type="InterPro" id="IPR037171">
    <property type="entry name" value="NagB/RpiA_transferase-like"/>
</dbReference>
<keyword evidence="3 4" id="KW-0067">ATP-binding</keyword>